<evidence type="ECO:0000256" key="1">
    <source>
        <dbReference type="ARBA" id="ARBA00006174"/>
    </source>
</evidence>
<gene>
    <name evidence="4" type="ORF">W822_00605</name>
</gene>
<dbReference type="HOGENOM" id="CLU_026574_3_1_4"/>
<dbReference type="InterPro" id="IPR005656">
    <property type="entry name" value="MmgE_PrpD"/>
</dbReference>
<dbReference type="RefSeq" id="WP_024003193.1">
    <property type="nucleotide sequence ID" value="NZ_KI650979.1"/>
</dbReference>
<protein>
    <recommendedName>
        <fullName evidence="6">2-methylcitrate dehydratase</fullName>
    </recommendedName>
</protein>
<dbReference type="InterPro" id="IPR045336">
    <property type="entry name" value="MmgE_PrpD_N"/>
</dbReference>
<evidence type="ECO:0008006" key="6">
    <source>
        <dbReference type="Google" id="ProtNLM"/>
    </source>
</evidence>
<organism evidence="4 5">
    <name type="scientific">Advenella kashmirensis W13003</name>
    <dbReference type="NCBI Taxonomy" id="1424334"/>
    <lineage>
        <taxon>Bacteria</taxon>
        <taxon>Pseudomonadati</taxon>
        <taxon>Pseudomonadota</taxon>
        <taxon>Betaproteobacteria</taxon>
        <taxon>Burkholderiales</taxon>
        <taxon>Alcaligenaceae</taxon>
    </lineage>
</organism>
<dbReference type="PATRIC" id="fig|1424334.3.peg.126"/>
<dbReference type="Gene3D" id="1.10.4100.10">
    <property type="entry name" value="2-methylcitrate dehydratase PrpD"/>
    <property type="match status" value="1"/>
</dbReference>
<reference evidence="4 5" key="1">
    <citation type="journal article" date="2014" name="Genome Announc.">
        <title>Draft Genome Sequence of Advenella kashmirensis Strain W13003, a Polycyclic Aromatic Hydrocarbon-Degrading Bacterium.</title>
        <authorList>
            <person name="Wang X."/>
            <person name="Jin D."/>
            <person name="Zhou L."/>
            <person name="Wu L."/>
            <person name="An W."/>
            <person name="Zhao L."/>
        </authorList>
    </citation>
    <scope>NUCLEOTIDE SEQUENCE [LARGE SCALE GENOMIC DNA]</scope>
    <source>
        <strain evidence="4 5">W13003</strain>
    </source>
</reference>
<keyword evidence="5" id="KW-1185">Reference proteome</keyword>
<dbReference type="PANTHER" id="PTHR16943">
    <property type="entry name" value="2-METHYLCITRATE DEHYDRATASE-RELATED"/>
    <property type="match status" value="1"/>
</dbReference>
<dbReference type="InterPro" id="IPR045337">
    <property type="entry name" value="MmgE_PrpD_C"/>
</dbReference>
<dbReference type="InterPro" id="IPR036148">
    <property type="entry name" value="MmgE/PrpD_sf"/>
</dbReference>
<evidence type="ECO:0000313" key="4">
    <source>
        <dbReference type="EMBL" id="ETF04621.1"/>
    </source>
</evidence>
<dbReference type="PANTHER" id="PTHR16943:SF8">
    <property type="entry name" value="2-METHYLCITRATE DEHYDRATASE"/>
    <property type="match status" value="1"/>
</dbReference>
<dbReference type="Proteomes" id="UP000018733">
    <property type="component" value="Unassembled WGS sequence"/>
</dbReference>
<evidence type="ECO:0000313" key="5">
    <source>
        <dbReference type="Proteomes" id="UP000018733"/>
    </source>
</evidence>
<dbReference type="AlphaFoldDB" id="V8QXI4"/>
<accession>V8QXI4</accession>
<proteinExistence type="inferred from homology"/>
<comment type="similarity">
    <text evidence="1">Belongs to the PrpD family.</text>
</comment>
<evidence type="ECO:0000259" key="3">
    <source>
        <dbReference type="Pfam" id="PF19305"/>
    </source>
</evidence>
<comment type="caution">
    <text evidence="4">The sequence shown here is derived from an EMBL/GenBank/DDBJ whole genome shotgun (WGS) entry which is preliminary data.</text>
</comment>
<dbReference type="InterPro" id="IPR042183">
    <property type="entry name" value="MmgE/PrpD_sf_1"/>
</dbReference>
<dbReference type="GO" id="GO:0016829">
    <property type="term" value="F:lyase activity"/>
    <property type="evidence" value="ECO:0007669"/>
    <property type="project" value="InterPro"/>
</dbReference>
<dbReference type="EMBL" id="AYXT01000001">
    <property type="protein sequence ID" value="ETF04621.1"/>
    <property type="molecule type" value="Genomic_DNA"/>
</dbReference>
<name>V8QXI4_9BURK</name>
<sequence length="461" mass="49069">MATSDLNIAALAQLASRCTLETLPDEVVRQAKLCILDTIGCMIAGHRTTEVSMVLQAASSRGVQKGARGAPVIGTGGSLDPVEAAMVNGYAGDILELNDLIGGHASIGNVTAALACAADKKITGRVLLESVVRGIEVTSRIYSRIYPTLKPFGEAGLVPVGLPSSVGAAAVVSHIRDLNGGQTKEAMAIAASLAGWCPAQVIFRQGGTVKPMLFGAQPAMTGISAVNYALAGMTGPAEILDGEFGYYATVSQPTDAHKEPGQSHWALARPVRKLHACCGYIHSTIDAISALSGKVKGKLPDYRLVIELPPYVHAAVSKQKPPATPNEARFDLGYCAALAVNGQSVILPQHSLEFEKYLSLAQTQQTRARIVMRSNPALAHYRQCIVTAESIDNQEICRLEFHTPRGGMDNALSDSDVIGKFHRLVSHMLTAEQIDDYVKRMMSLEDSEHIDWIGELARPGP</sequence>
<dbReference type="Pfam" id="PF03972">
    <property type="entry name" value="MmgE_PrpD_N"/>
    <property type="match status" value="1"/>
</dbReference>
<dbReference type="Gene3D" id="3.30.1330.120">
    <property type="entry name" value="2-methylcitrate dehydratase PrpD"/>
    <property type="match status" value="1"/>
</dbReference>
<evidence type="ECO:0000259" key="2">
    <source>
        <dbReference type="Pfam" id="PF03972"/>
    </source>
</evidence>
<feature type="domain" description="MmgE/PrpD C-terminal" evidence="3">
    <location>
        <begin position="275"/>
        <end position="434"/>
    </location>
</feature>
<dbReference type="SUPFAM" id="SSF103378">
    <property type="entry name" value="2-methylcitrate dehydratase PrpD"/>
    <property type="match status" value="1"/>
</dbReference>
<dbReference type="OrthoDB" id="8873320at2"/>
<dbReference type="InterPro" id="IPR042188">
    <property type="entry name" value="MmgE/PrpD_sf_2"/>
</dbReference>
<dbReference type="Pfam" id="PF19305">
    <property type="entry name" value="MmgE_PrpD_C"/>
    <property type="match status" value="1"/>
</dbReference>
<feature type="domain" description="MmgE/PrpD N-terminal" evidence="2">
    <location>
        <begin position="10"/>
        <end position="256"/>
    </location>
</feature>
<dbReference type="STRING" id="1424334.W822_00605"/>
<dbReference type="eggNOG" id="COG2079">
    <property type="taxonomic scope" value="Bacteria"/>
</dbReference>